<reference evidence="5 6" key="1">
    <citation type="submission" date="2023-10" db="EMBL/GenBank/DDBJ databases">
        <title>Bacteria for the degradation of biodegradable plastic PBAT(Polybutylene adipate terephthalate).</title>
        <authorList>
            <person name="Weon H.-Y."/>
            <person name="Yeon J."/>
        </authorList>
    </citation>
    <scope>NUCLEOTIDE SEQUENCE [LARGE SCALE GENOMIC DNA]</scope>
    <source>
        <strain evidence="5 6">SBD 7-3</strain>
    </source>
</reference>
<gene>
    <name evidence="5" type="ORF">RXV79_01100</name>
</gene>
<keyword evidence="2" id="KW-0902">Two-component regulatory system</keyword>
<proteinExistence type="predicted"/>
<protein>
    <submittedName>
        <fullName evidence="5">Response regulator</fullName>
    </submittedName>
</protein>
<dbReference type="SMART" id="SM00448">
    <property type="entry name" value="REC"/>
    <property type="match status" value="1"/>
</dbReference>
<feature type="modified residue" description="4-aspartylphosphate" evidence="3">
    <location>
        <position position="81"/>
    </location>
</feature>
<sequence>MKTDLNPSPRRTPLWQERHDAPTFVAGSRRPHVLVVEDDPVQALLLTLMLDHHGVDATLVTDGAQAVEAVKAGGYTLVLMDYLMPVANGIEATRQIRQWEHEHHHMPTPIVAVTASVMAADCAAYRAAGMDDVILKPFSAGALADVLARHGCARQHGAFVHGALS</sequence>
<dbReference type="PANTHER" id="PTHR45339">
    <property type="entry name" value="HYBRID SIGNAL TRANSDUCTION HISTIDINE KINASE J"/>
    <property type="match status" value="1"/>
</dbReference>
<dbReference type="EMBL" id="CP136336">
    <property type="protein sequence ID" value="WOB08665.1"/>
    <property type="molecule type" value="Genomic_DNA"/>
</dbReference>
<dbReference type="CDD" id="cd17546">
    <property type="entry name" value="REC_hyHK_CKI1_RcsC-like"/>
    <property type="match status" value="1"/>
</dbReference>
<dbReference type="InterPro" id="IPR011006">
    <property type="entry name" value="CheY-like_superfamily"/>
</dbReference>
<organism evidence="5 6">
    <name type="scientific">Piscinibacter gummiphilus</name>
    <dbReference type="NCBI Taxonomy" id="946333"/>
    <lineage>
        <taxon>Bacteria</taxon>
        <taxon>Pseudomonadati</taxon>
        <taxon>Pseudomonadota</taxon>
        <taxon>Betaproteobacteria</taxon>
        <taxon>Burkholderiales</taxon>
        <taxon>Sphaerotilaceae</taxon>
        <taxon>Piscinibacter</taxon>
    </lineage>
</organism>
<evidence type="ECO:0000256" key="1">
    <source>
        <dbReference type="ARBA" id="ARBA00022553"/>
    </source>
</evidence>
<dbReference type="SUPFAM" id="SSF52172">
    <property type="entry name" value="CheY-like"/>
    <property type="match status" value="1"/>
</dbReference>
<evidence type="ECO:0000256" key="3">
    <source>
        <dbReference type="PROSITE-ProRule" id="PRU00169"/>
    </source>
</evidence>
<evidence type="ECO:0000313" key="6">
    <source>
        <dbReference type="Proteomes" id="UP001303946"/>
    </source>
</evidence>
<feature type="domain" description="Response regulatory" evidence="4">
    <location>
        <begin position="32"/>
        <end position="151"/>
    </location>
</feature>
<dbReference type="Proteomes" id="UP001303946">
    <property type="component" value="Chromosome"/>
</dbReference>
<dbReference type="PANTHER" id="PTHR45339:SF1">
    <property type="entry name" value="HYBRID SIGNAL TRANSDUCTION HISTIDINE KINASE J"/>
    <property type="match status" value="1"/>
</dbReference>
<evidence type="ECO:0000256" key="2">
    <source>
        <dbReference type="ARBA" id="ARBA00023012"/>
    </source>
</evidence>
<dbReference type="InterPro" id="IPR001789">
    <property type="entry name" value="Sig_transdc_resp-reg_receiver"/>
</dbReference>
<dbReference type="Pfam" id="PF00072">
    <property type="entry name" value="Response_reg"/>
    <property type="match status" value="1"/>
</dbReference>
<dbReference type="RefSeq" id="WP_316701481.1">
    <property type="nucleotide sequence ID" value="NZ_CP136336.1"/>
</dbReference>
<keyword evidence="1 3" id="KW-0597">Phosphoprotein</keyword>
<name>A0ABZ0CUM0_9BURK</name>
<dbReference type="Gene3D" id="3.40.50.2300">
    <property type="match status" value="1"/>
</dbReference>
<evidence type="ECO:0000313" key="5">
    <source>
        <dbReference type="EMBL" id="WOB08665.1"/>
    </source>
</evidence>
<dbReference type="PROSITE" id="PS50110">
    <property type="entry name" value="RESPONSE_REGULATORY"/>
    <property type="match status" value="1"/>
</dbReference>
<accession>A0ABZ0CUM0</accession>
<evidence type="ECO:0000259" key="4">
    <source>
        <dbReference type="PROSITE" id="PS50110"/>
    </source>
</evidence>
<keyword evidence="6" id="KW-1185">Reference proteome</keyword>